<dbReference type="Proteomes" id="UP000798662">
    <property type="component" value="Chromosome 2"/>
</dbReference>
<proteinExistence type="predicted"/>
<evidence type="ECO:0000313" key="1">
    <source>
        <dbReference type="EMBL" id="KAK1862768.1"/>
    </source>
</evidence>
<sequence>MPALAAPTVWAAASPPRPARPCANGTLADLVAATPSLSLFARALAAVRYDDDLLPVLADRAATRTVFAPTNGAFMALAGTLGAAGPPGHEDAAWAAVLVPDATIVWADVSAANGVAHVVDRVLLPTAVGASLVLPPPASVTLAQLATVTPELSLVVSALNATGLLQLIANPAGVVTVLPPTNAAWVALAEALGYTSCGGCEGGDDDAAAAASADPPVAPVLPVVERACPTLRLLAFDAANRARILSAGGLATLTAAIPACAASASATEHALLALGNASFGCAAAKAAAAEAGAIYAVLATAAAHRYAAEVVEAAARVLRNLADGTERNRRLASEGGALKGAVWLLDAYPGEGGVVEQALAVLVNVVGSGLCGERLDVPAVGARVRALLEAYRGRRWVALQLQARMLLRVLSGEDPSSLLPPTTAAGAALGEVTKIYP</sequence>
<keyword evidence="2" id="KW-1185">Reference proteome</keyword>
<dbReference type="EMBL" id="CM020619">
    <property type="protein sequence ID" value="KAK1862768.1"/>
    <property type="molecule type" value="Genomic_DNA"/>
</dbReference>
<name>A0ACC3BYT5_PYRYE</name>
<comment type="caution">
    <text evidence="1">The sequence shown here is derived from an EMBL/GenBank/DDBJ whole genome shotgun (WGS) entry which is preliminary data.</text>
</comment>
<accession>A0ACC3BYT5</accession>
<reference evidence="1" key="1">
    <citation type="submission" date="2019-11" db="EMBL/GenBank/DDBJ databases">
        <title>Nori genome reveals adaptations in red seaweeds to the harsh intertidal environment.</title>
        <authorList>
            <person name="Wang D."/>
            <person name="Mao Y."/>
        </authorList>
    </citation>
    <scope>NUCLEOTIDE SEQUENCE</scope>
    <source>
        <tissue evidence="1">Gametophyte</tissue>
    </source>
</reference>
<protein>
    <submittedName>
        <fullName evidence="1">Uncharacterized protein</fullName>
    </submittedName>
</protein>
<gene>
    <name evidence="1" type="ORF">I4F81_005335</name>
</gene>
<organism evidence="1 2">
    <name type="scientific">Pyropia yezoensis</name>
    <name type="common">Susabi-nori</name>
    <name type="synonym">Porphyra yezoensis</name>
    <dbReference type="NCBI Taxonomy" id="2788"/>
    <lineage>
        <taxon>Eukaryota</taxon>
        <taxon>Rhodophyta</taxon>
        <taxon>Bangiophyceae</taxon>
        <taxon>Bangiales</taxon>
        <taxon>Bangiaceae</taxon>
        <taxon>Pyropia</taxon>
    </lineage>
</organism>
<evidence type="ECO:0000313" key="2">
    <source>
        <dbReference type="Proteomes" id="UP000798662"/>
    </source>
</evidence>